<accession>A0A0C9XTM9</accession>
<dbReference type="Proteomes" id="UP000054018">
    <property type="component" value="Unassembled WGS sequence"/>
</dbReference>
<proteinExistence type="predicted"/>
<keyword evidence="3" id="KW-1185">Reference proteome</keyword>
<dbReference type="Pfam" id="PF10441">
    <property type="entry name" value="Urb2"/>
    <property type="match status" value="1"/>
</dbReference>
<evidence type="ECO:0000313" key="2">
    <source>
        <dbReference type="EMBL" id="KIK15725.1"/>
    </source>
</evidence>
<dbReference type="HOGENOM" id="CLU_152712_0_0_1"/>
<gene>
    <name evidence="2" type="ORF">PISMIDRAFT_290239</name>
</gene>
<dbReference type="AlphaFoldDB" id="A0A0C9XTM9"/>
<dbReference type="OrthoDB" id="160374at2759"/>
<dbReference type="EMBL" id="KN833879">
    <property type="protein sequence ID" value="KIK15725.1"/>
    <property type="molecule type" value="Genomic_DNA"/>
</dbReference>
<reference evidence="2 3" key="1">
    <citation type="submission" date="2014-04" db="EMBL/GenBank/DDBJ databases">
        <authorList>
            <consortium name="DOE Joint Genome Institute"/>
            <person name="Kuo A."/>
            <person name="Kohler A."/>
            <person name="Costa M.D."/>
            <person name="Nagy L.G."/>
            <person name="Floudas D."/>
            <person name="Copeland A."/>
            <person name="Barry K.W."/>
            <person name="Cichocki N."/>
            <person name="Veneault-Fourrey C."/>
            <person name="LaButti K."/>
            <person name="Lindquist E.A."/>
            <person name="Lipzen A."/>
            <person name="Lundell T."/>
            <person name="Morin E."/>
            <person name="Murat C."/>
            <person name="Sun H."/>
            <person name="Tunlid A."/>
            <person name="Henrissat B."/>
            <person name="Grigoriev I.V."/>
            <person name="Hibbett D.S."/>
            <person name="Martin F."/>
            <person name="Nordberg H.P."/>
            <person name="Cantor M.N."/>
            <person name="Hua S.X."/>
        </authorList>
    </citation>
    <scope>NUCLEOTIDE SEQUENCE [LARGE SCALE GENOMIC DNA]</scope>
    <source>
        <strain evidence="2 3">441</strain>
    </source>
</reference>
<evidence type="ECO:0000313" key="3">
    <source>
        <dbReference type="Proteomes" id="UP000054018"/>
    </source>
</evidence>
<name>A0A0C9XTM9_9AGAM</name>
<dbReference type="STRING" id="765257.A0A0C9XTM9"/>
<dbReference type="InterPro" id="IPR018849">
    <property type="entry name" value="Urb2/Npa2_C"/>
</dbReference>
<organism evidence="2 3">
    <name type="scientific">Pisolithus microcarpus 441</name>
    <dbReference type="NCBI Taxonomy" id="765257"/>
    <lineage>
        <taxon>Eukaryota</taxon>
        <taxon>Fungi</taxon>
        <taxon>Dikarya</taxon>
        <taxon>Basidiomycota</taxon>
        <taxon>Agaricomycotina</taxon>
        <taxon>Agaricomycetes</taxon>
        <taxon>Agaricomycetidae</taxon>
        <taxon>Boletales</taxon>
        <taxon>Sclerodermatineae</taxon>
        <taxon>Pisolithaceae</taxon>
        <taxon>Pisolithus</taxon>
    </lineage>
</organism>
<evidence type="ECO:0000259" key="1">
    <source>
        <dbReference type="Pfam" id="PF10441"/>
    </source>
</evidence>
<reference evidence="3" key="2">
    <citation type="submission" date="2015-01" db="EMBL/GenBank/DDBJ databases">
        <title>Evolutionary Origins and Diversification of the Mycorrhizal Mutualists.</title>
        <authorList>
            <consortium name="DOE Joint Genome Institute"/>
            <consortium name="Mycorrhizal Genomics Consortium"/>
            <person name="Kohler A."/>
            <person name="Kuo A."/>
            <person name="Nagy L.G."/>
            <person name="Floudas D."/>
            <person name="Copeland A."/>
            <person name="Barry K.W."/>
            <person name="Cichocki N."/>
            <person name="Veneault-Fourrey C."/>
            <person name="LaButti K."/>
            <person name="Lindquist E.A."/>
            <person name="Lipzen A."/>
            <person name="Lundell T."/>
            <person name="Morin E."/>
            <person name="Murat C."/>
            <person name="Riley R."/>
            <person name="Ohm R."/>
            <person name="Sun H."/>
            <person name="Tunlid A."/>
            <person name="Henrissat B."/>
            <person name="Grigoriev I.V."/>
            <person name="Hibbett D.S."/>
            <person name="Martin F."/>
        </authorList>
    </citation>
    <scope>NUCLEOTIDE SEQUENCE [LARGE SCALE GENOMIC DNA]</scope>
    <source>
        <strain evidence="3">441</strain>
    </source>
</reference>
<protein>
    <recommendedName>
        <fullName evidence="1">Nucleolar 27S pre-rRNA processing Urb2/Npa2 C-terminal domain-containing protein</fullName>
    </recommendedName>
</protein>
<feature type="domain" description="Nucleolar 27S pre-rRNA processing Urb2/Npa2 C-terminal" evidence="1">
    <location>
        <begin position="22"/>
        <end position="144"/>
    </location>
</feature>
<sequence>MHPQLGTKQKKLVAGTLPFWVSPSQPLGISGSHAFSRLLTVLTTKTVPRTHTTQQHTVVAAETQKARSLAKPFTKHVGHVLLAHIDSMNDPLCILTPEMRGELEPGLFSWCEMLHEYNRDAVMASAFDSGGKIIMKSLWREYERWRCRLGLVFVIFKASQKAT</sequence>